<feature type="domain" description="UvrD-like helicase C-terminal" evidence="19">
    <location>
        <begin position="510"/>
        <end position="776"/>
    </location>
</feature>
<organism evidence="20 21">
    <name type="scientific">Undibacterium aquatile</name>
    <dbReference type="NCBI Taxonomy" id="1537398"/>
    <lineage>
        <taxon>Bacteria</taxon>
        <taxon>Pseudomonadati</taxon>
        <taxon>Pseudomonadota</taxon>
        <taxon>Betaproteobacteria</taxon>
        <taxon>Burkholderiales</taxon>
        <taxon>Oxalobacteraceae</taxon>
        <taxon>Undibacterium</taxon>
    </lineage>
</organism>
<comment type="catalytic activity">
    <reaction evidence="14 15">
        <text>ATP + H2O = ADP + phosphate + H(+)</text>
        <dbReference type="Rhea" id="RHEA:13065"/>
        <dbReference type="ChEBI" id="CHEBI:15377"/>
        <dbReference type="ChEBI" id="CHEBI:15378"/>
        <dbReference type="ChEBI" id="CHEBI:30616"/>
        <dbReference type="ChEBI" id="CHEBI:43474"/>
        <dbReference type="ChEBI" id="CHEBI:456216"/>
        <dbReference type="EC" id="5.6.2.4"/>
    </reaction>
</comment>
<evidence type="ECO:0000256" key="2">
    <source>
        <dbReference type="ARBA" id="ARBA00022723"/>
    </source>
</evidence>
<name>A0ABR6XIY5_9BURK</name>
<feature type="binding site" evidence="15">
    <location>
        <position position="1099"/>
    </location>
    <ligand>
        <name>Mg(2+)</name>
        <dbReference type="ChEBI" id="CHEBI:18420"/>
    </ligand>
</feature>
<gene>
    <name evidence="15 20" type="primary">recB</name>
    <name evidence="20" type="ORF">H8K26_15700</name>
</gene>
<keyword evidence="9 15" id="KW-0460">Magnesium</keyword>
<dbReference type="PROSITE" id="PS51198">
    <property type="entry name" value="UVRD_HELICASE_ATP_BIND"/>
    <property type="match status" value="1"/>
</dbReference>
<keyword evidence="12 15" id="KW-0413">Isomerase</keyword>
<comment type="caution">
    <text evidence="20">The sequence shown here is derived from an EMBL/GenBank/DDBJ whole genome shotgun (WGS) entry which is preliminary data.</text>
</comment>
<evidence type="ECO:0000313" key="20">
    <source>
        <dbReference type="EMBL" id="MBC3812889.1"/>
    </source>
</evidence>
<comment type="domain">
    <text evidence="15">The C-terminal domain has nuclease activity and interacts with RecD. It interacts with RecA, facilitating its loading onto ssDNA.</text>
</comment>
<comment type="domain">
    <text evidence="15">The N-terminal DNA-binding domain is a ssDNA-dependent ATPase and has ATP-dependent 3'-5' helicase function. This domain interacts with RecC.</text>
</comment>
<dbReference type="InterPro" id="IPR011604">
    <property type="entry name" value="PDDEXK-like_dom_sf"/>
</dbReference>
<dbReference type="PANTHER" id="PTHR11070">
    <property type="entry name" value="UVRD / RECB / PCRA DNA HELICASE FAMILY MEMBER"/>
    <property type="match status" value="1"/>
</dbReference>
<keyword evidence="3 15" id="KW-0547">Nucleotide-binding</keyword>
<keyword evidence="7 15" id="KW-0269">Exonuclease</keyword>
<dbReference type="InterPro" id="IPR014016">
    <property type="entry name" value="UvrD-like_ATP-bd"/>
</dbReference>
<proteinExistence type="inferred from homology"/>
<evidence type="ECO:0000259" key="18">
    <source>
        <dbReference type="PROSITE" id="PS51198"/>
    </source>
</evidence>
<reference evidence="20 21" key="1">
    <citation type="submission" date="2020-08" db="EMBL/GenBank/DDBJ databases">
        <title>Novel species isolated from subtropical streams in China.</title>
        <authorList>
            <person name="Lu H."/>
        </authorList>
    </citation>
    <scope>NUCLEOTIDE SEQUENCE [LARGE SCALE GENOMIC DNA]</scope>
    <source>
        <strain evidence="20 21">CCTCC AB 2015119</strain>
    </source>
</reference>
<dbReference type="RefSeq" id="WP_190480789.1">
    <property type="nucleotide sequence ID" value="NZ_JACOFT010000006.1"/>
</dbReference>
<comment type="function">
    <text evidence="15">A helicase/nuclease that prepares dsDNA breaks (DSB) for recombinational DNA repair. Binds to DSBs and unwinds DNA via a highly rapid and processive ATP-dependent bidirectional helicase activity. Unwinds dsDNA until it encounters a Chi (crossover hotspot instigator) sequence from the 3' direction. Cuts ssDNA a few nucleotides 3' to the Chi site. The properties and activities of the enzyme are changed at Chi. The Chi-altered holoenzyme produces a long 3'-ssDNA overhang and facilitates RecA-binding to the ssDNA for homologous DNA recombination and repair. Holoenzyme degrades any linearized DNA that is unable to undergo homologous recombination. In the holoenzyme this subunit contributes ATPase, 3'-5' helicase, exonuclease activity and loads RecA onto ssDNA.</text>
</comment>
<comment type="catalytic activity">
    <reaction evidence="13 15">
        <text>Couples ATP hydrolysis with the unwinding of duplex DNA by translocating in the 3'-5' direction.</text>
        <dbReference type="EC" id="5.6.2.4"/>
    </reaction>
</comment>
<keyword evidence="8 15" id="KW-0067">ATP-binding</keyword>
<keyword evidence="10 15" id="KW-0238">DNA-binding</keyword>
<evidence type="ECO:0000256" key="11">
    <source>
        <dbReference type="ARBA" id="ARBA00023204"/>
    </source>
</evidence>
<keyword evidence="21" id="KW-1185">Reference proteome</keyword>
<dbReference type="Gene3D" id="1.10.3170.10">
    <property type="entry name" value="Recbcd, chain B, domain 2"/>
    <property type="match status" value="1"/>
</dbReference>
<protein>
    <recommendedName>
        <fullName evidence="15">RecBCD enzyme subunit RecB</fullName>
        <ecNumber evidence="15">3.1.11.5</ecNumber>
        <ecNumber evidence="15">5.6.2.4</ecNumber>
    </recommendedName>
    <alternativeName>
        <fullName evidence="15">DNA 3'-5' helicase subunit RecB</fullName>
    </alternativeName>
    <alternativeName>
        <fullName evidence="15">Exonuclease V subunit RecB</fullName>
        <shortName evidence="15">ExoV subunit RecB</shortName>
    </alternativeName>
    <alternativeName>
        <fullName evidence="15">Helicase/nuclease RecBCD subunit RecB</fullName>
    </alternativeName>
</protein>
<evidence type="ECO:0000256" key="4">
    <source>
        <dbReference type="ARBA" id="ARBA00022763"/>
    </source>
</evidence>
<evidence type="ECO:0000256" key="16">
    <source>
        <dbReference type="PROSITE-ProRule" id="PRU00560"/>
    </source>
</evidence>
<comment type="similarity">
    <text evidence="15">Belongs to the helicase family. UvrD subfamily.</text>
</comment>
<evidence type="ECO:0000256" key="6">
    <source>
        <dbReference type="ARBA" id="ARBA00022806"/>
    </source>
</evidence>
<evidence type="ECO:0000256" key="3">
    <source>
        <dbReference type="ARBA" id="ARBA00022741"/>
    </source>
</evidence>
<dbReference type="Gene3D" id="1.10.486.10">
    <property type="entry name" value="PCRA, domain 4"/>
    <property type="match status" value="1"/>
</dbReference>
<keyword evidence="2 15" id="KW-0479">Metal-binding</keyword>
<dbReference type="Gene3D" id="3.90.320.10">
    <property type="match status" value="1"/>
</dbReference>
<evidence type="ECO:0000256" key="15">
    <source>
        <dbReference type="HAMAP-Rule" id="MF_01485"/>
    </source>
</evidence>
<accession>A0ABR6XIY5</accession>
<dbReference type="InterPro" id="IPR027417">
    <property type="entry name" value="P-loop_NTPase"/>
</dbReference>
<evidence type="ECO:0000256" key="7">
    <source>
        <dbReference type="ARBA" id="ARBA00022839"/>
    </source>
</evidence>
<keyword evidence="4 15" id="KW-0227">DNA damage</keyword>
<dbReference type="PROSITE" id="PS51217">
    <property type="entry name" value="UVRD_HELICASE_CTER"/>
    <property type="match status" value="1"/>
</dbReference>
<dbReference type="EC" id="5.6.2.4" evidence="15"/>
<dbReference type="PANTHER" id="PTHR11070:SF23">
    <property type="entry name" value="RECBCD ENZYME SUBUNIT RECB"/>
    <property type="match status" value="1"/>
</dbReference>
<dbReference type="InterPro" id="IPR011335">
    <property type="entry name" value="Restrct_endonuc-II-like"/>
</dbReference>
<evidence type="ECO:0000259" key="19">
    <source>
        <dbReference type="PROSITE" id="PS51217"/>
    </source>
</evidence>
<dbReference type="EC" id="3.1.11.5" evidence="15"/>
<keyword evidence="6 15" id="KW-0347">Helicase</keyword>
<evidence type="ECO:0000256" key="9">
    <source>
        <dbReference type="ARBA" id="ARBA00022842"/>
    </source>
</evidence>
<feature type="binding site" evidence="15">
    <location>
        <position position="986"/>
    </location>
    <ligand>
        <name>Mg(2+)</name>
        <dbReference type="ChEBI" id="CHEBI:18420"/>
    </ligand>
</feature>
<evidence type="ECO:0000313" key="21">
    <source>
        <dbReference type="Proteomes" id="UP000637632"/>
    </source>
</evidence>
<dbReference type="SUPFAM" id="SSF52540">
    <property type="entry name" value="P-loop containing nucleoside triphosphate hydrolases"/>
    <property type="match status" value="1"/>
</dbReference>
<dbReference type="Gene3D" id="3.40.50.300">
    <property type="entry name" value="P-loop containing nucleotide triphosphate hydrolases"/>
    <property type="match status" value="2"/>
</dbReference>
<feature type="compositionally biased region" description="Basic and acidic residues" evidence="17">
    <location>
        <begin position="1221"/>
        <end position="1233"/>
    </location>
</feature>
<evidence type="ECO:0000256" key="12">
    <source>
        <dbReference type="ARBA" id="ARBA00023235"/>
    </source>
</evidence>
<keyword evidence="1 15" id="KW-0540">Nuclease</keyword>
<feature type="region of interest" description="DNA-binding and helicase activity, interacts with RecC" evidence="15">
    <location>
        <begin position="1"/>
        <end position="879"/>
    </location>
</feature>
<keyword evidence="5 15" id="KW-0378">Hydrolase</keyword>
<dbReference type="SUPFAM" id="SSF52980">
    <property type="entry name" value="Restriction endonuclease-like"/>
    <property type="match status" value="1"/>
</dbReference>
<evidence type="ECO:0000256" key="10">
    <source>
        <dbReference type="ARBA" id="ARBA00023125"/>
    </source>
</evidence>
<dbReference type="NCBIfam" id="TIGR00609">
    <property type="entry name" value="recB"/>
    <property type="match status" value="1"/>
</dbReference>
<feature type="domain" description="UvrD-like helicase ATP-binding" evidence="18">
    <location>
        <begin position="1"/>
        <end position="468"/>
    </location>
</feature>
<evidence type="ECO:0000256" key="1">
    <source>
        <dbReference type="ARBA" id="ARBA00022722"/>
    </source>
</evidence>
<comment type="subunit">
    <text evidence="15">Heterotrimer of RecB, RecC and RecD. All subunits contribute to DNA-binding. Interacts with RecA.</text>
</comment>
<comment type="cofactor">
    <cofactor evidence="15">
        <name>Mg(2+)</name>
        <dbReference type="ChEBI" id="CHEBI:18420"/>
    </cofactor>
    <text evidence="15">Binds 1 Mg(2+) ion per subunit.</text>
</comment>
<keyword evidence="11 15" id="KW-0234">DNA repair</keyword>
<feature type="binding site" evidence="16">
    <location>
        <begin position="20"/>
        <end position="27"/>
    </location>
    <ligand>
        <name>ATP</name>
        <dbReference type="ChEBI" id="CHEBI:30616"/>
    </ligand>
</feature>
<feature type="region of interest" description="Disordered" evidence="17">
    <location>
        <begin position="1209"/>
        <end position="1233"/>
    </location>
</feature>
<dbReference type="Proteomes" id="UP000637632">
    <property type="component" value="Unassembled WGS sequence"/>
</dbReference>
<comment type="catalytic activity">
    <reaction evidence="15">
        <text>Exonucleolytic cleavage (in the presence of ATP) in either 5'- to 3'- or 3'- to 5'-direction to yield 5'-phosphooligonucleotides.</text>
        <dbReference type="EC" id="3.1.11.5"/>
    </reaction>
</comment>
<evidence type="ECO:0000256" key="13">
    <source>
        <dbReference type="ARBA" id="ARBA00034617"/>
    </source>
</evidence>
<dbReference type="InterPro" id="IPR014017">
    <property type="entry name" value="DNA_helicase_UvrD-like_C"/>
</dbReference>
<evidence type="ECO:0000256" key="8">
    <source>
        <dbReference type="ARBA" id="ARBA00022840"/>
    </source>
</evidence>
<comment type="miscellaneous">
    <text evidence="15">In the RecBCD complex, RecB has a slow 3'-5' helicase, an exonuclease activity and loads RecA onto ssDNA, RecD has a fast 5'-3' helicase activity, while RecC stimulates the ATPase and processivity of the RecB helicase and contributes to recognition of the Chi site.</text>
</comment>
<sequence>MSYLLHPLSFPLHGSRLIEASAGTGKTWTIAALYLRLVLGHRGEHAFQRALHPSEILVMTFTRAATRELSDRIRQRLTEAAGYFRSGEVPANDHFISELIQAYPTQELQQQAAYRLSMAAQAMDEAAIFTIDAWCQRMLKEHAFDSACLFDEELIASESSLLENAALDYWRQQVYPLDSNGFSLVTSFWNDAPALSAAVLKLVPFAGLLGARITQPLSVFIAQTLAEQEKILVNLKAGWAEKADQMMQWFAAQREASPKQFSATKLKPASLDKWLAGLKVWAQTPSQLWPDGFETAAEKLTPDALLSACNKGYEPDIPAVFNDIAPLAAKLREIEPMKHALYRHAVSVIVARADLLKRSSRQFGFNDMLQRLRAAVSGPNAAALNLRIRQQYPVAMVDEFQDTSPDQYAIFDAIYRINENAATQGLFLIGDPKQSIYGFRGADIQSYLAARVATTGRHYLLGTNFRSTHALVHAVNHVFLHAETNEDAAFAAGAFRFRRAAVDPMPFEAVAAHGRAEKFVNADGEVKALNLWASANPDMKKDEYLYFFAEHCAEHIVTQLNSSQTGFQNAQGSQRFQRLQAADIAILVRDKFEAEAIRSALQKRNVASVYLSDKDSVLNSDEARDVLRWLHAFANPLDDTIGRAAFATKTAKLSIAQLVTLASDDEAWETCTGQLKELHSVWQRQGVLAAIRRFIHMLELPAKLLSEVGGERSLTNILHLAELLETASMQLDGEQSLVRWLAEQMADDSQHSDEHILRLESDAKLVKVITIHKSKGLQYPLVYLPFAVSTRVTTRMNRSFFDYVDESGERKIDFALSQAALDAVNRARKEEDIRLFYVAVTRAVHALWLGVSSNQDKIHESAFGYLLAGETTLKAAALNDALHDMSDSCDDIAVLNVKDLPGVSFYTRHEAQQSLVDIPEYTQEFERDWAVGSFTSLTRGMTATGNMTRVQDSKLLEDDDTAPVSASGNSAWHRFPRGAMPGQFLHEQLEWMAGEGFDFIESDSFDTRLTSRCQRAGWDNHLDDIIVWLRRIVTTPLLPANVSLIGLSTFLPEMEFWFPCERVNAQKIDCLCQEFFLDGTPRDALGERELHGLLMGFADLVFEYEGKYWVLDYKSNVVGVDDQSYHKAGLASAMAAHRYDVQGAIYMLALHRLLQLRIGEAYDPDIHLGGAIFFFMRGVANEETHGCYLLEAAPEFLDRLDQLMRDDDSAAGDMSAAGKSDGGKFADTKEIPS</sequence>
<dbReference type="Pfam" id="PF13361">
    <property type="entry name" value="UvrD_C"/>
    <property type="match status" value="1"/>
</dbReference>
<feature type="binding site" evidence="15">
    <location>
        <position position="1112"/>
    </location>
    <ligand>
        <name>Mg(2+)</name>
        <dbReference type="ChEBI" id="CHEBI:18420"/>
    </ligand>
</feature>
<dbReference type="Pfam" id="PF00580">
    <property type="entry name" value="UvrD-helicase"/>
    <property type="match status" value="1"/>
</dbReference>
<dbReference type="HAMAP" id="MF_01485">
    <property type="entry name" value="RecB"/>
    <property type="match status" value="1"/>
</dbReference>
<dbReference type="InterPro" id="IPR004586">
    <property type="entry name" value="RecB"/>
</dbReference>
<dbReference type="EMBL" id="JACOFT010000006">
    <property type="protein sequence ID" value="MBC3812889.1"/>
    <property type="molecule type" value="Genomic_DNA"/>
</dbReference>
<evidence type="ECO:0000256" key="14">
    <source>
        <dbReference type="ARBA" id="ARBA00048988"/>
    </source>
</evidence>
<feature type="region of interest" description="Nuclease activity, interacts with RecD and RecA" evidence="15">
    <location>
        <begin position="928"/>
        <end position="1233"/>
    </location>
</feature>
<feature type="active site" description="For nuclease activity" evidence="15">
    <location>
        <position position="1112"/>
    </location>
</feature>
<dbReference type="CDD" id="cd22352">
    <property type="entry name" value="RecB_C-like"/>
    <property type="match status" value="1"/>
</dbReference>
<evidence type="ECO:0000256" key="5">
    <source>
        <dbReference type="ARBA" id="ARBA00022801"/>
    </source>
</evidence>
<dbReference type="GO" id="GO:0008854">
    <property type="term" value="F:exodeoxyribonuclease V activity"/>
    <property type="evidence" value="ECO:0007669"/>
    <property type="project" value="UniProtKB-EC"/>
</dbReference>
<evidence type="ECO:0000256" key="17">
    <source>
        <dbReference type="SAM" id="MobiDB-lite"/>
    </source>
</evidence>
<dbReference type="InterPro" id="IPR000212">
    <property type="entry name" value="DNA_helicase_UvrD/REP"/>
</dbReference>